<dbReference type="PANTHER" id="PTHR33515">
    <property type="entry name" value="RIBOSOME-BINDING FACTOR A, CHLOROPLASTIC-RELATED"/>
    <property type="match status" value="1"/>
</dbReference>
<dbReference type="HAMAP" id="MF_00003">
    <property type="entry name" value="RbfA"/>
    <property type="match status" value="1"/>
</dbReference>
<dbReference type="NCBIfam" id="TIGR00082">
    <property type="entry name" value="rbfA"/>
    <property type="match status" value="1"/>
</dbReference>
<keyword evidence="2" id="KW-0963">Cytoplasm</keyword>
<keyword evidence="1 2" id="KW-0690">Ribosome biogenesis</keyword>
<dbReference type="GO" id="GO:0005829">
    <property type="term" value="C:cytosol"/>
    <property type="evidence" value="ECO:0007669"/>
    <property type="project" value="TreeGrafter"/>
</dbReference>
<dbReference type="GO" id="GO:0030490">
    <property type="term" value="P:maturation of SSU-rRNA"/>
    <property type="evidence" value="ECO:0007669"/>
    <property type="project" value="UniProtKB-UniRule"/>
</dbReference>
<comment type="function">
    <text evidence="2">One of several proteins that assist in the late maturation steps of the functional core of the 30S ribosomal subunit. Associates with free 30S ribosomal subunits (but not with 30S subunits that are part of 70S ribosomes or polysomes). Required for efficient processing of 16S rRNA. May interact with the 5'-terminal helix region of 16S rRNA.</text>
</comment>
<dbReference type="OrthoDB" id="307788at2"/>
<dbReference type="Pfam" id="PF02033">
    <property type="entry name" value="RBFA"/>
    <property type="match status" value="1"/>
</dbReference>
<dbReference type="Proteomes" id="UP000243605">
    <property type="component" value="Unassembled WGS sequence"/>
</dbReference>
<evidence type="ECO:0000313" key="4">
    <source>
        <dbReference type="EMBL" id="SEV81903.1"/>
    </source>
</evidence>
<reference evidence="3" key="3">
    <citation type="submission" date="2021-09" db="EMBL/GenBank/DDBJ databases">
        <authorList>
            <person name="Gilroy R."/>
        </authorList>
    </citation>
    <scope>NUCLEOTIDE SEQUENCE</scope>
    <source>
        <strain evidence="3">6019</strain>
    </source>
</reference>
<dbReference type="PROSITE" id="PS01319">
    <property type="entry name" value="RBFA"/>
    <property type="match status" value="1"/>
</dbReference>
<comment type="similarity">
    <text evidence="2">Belongs to the RbfA family.</text>
</comment>
<keyword evidence="5" id="KW-1185">Reference proteome</keyword>
<name>A0A662Z2U4_9STAP</name>
<dbReference type="InterPro" id="IPR023799">
    <property type="entry name" value="RbfA_dom_sf"/>
</dbReference>
<dbReference type="RefSeq" id="WP_091472985.1">
    <property type="nucleotide sequence ID" value="NZ_FOIT01000001.1"/>
</dbReference>
<comment type="subunit">
    <text evidence="2">Monomer. Binds 30S ribosomal subunits, but not 50S ribosomal subunits or 70S ribosomes.</text>
</comment>
<dbReference type="Proteomes" id="UP000763505">
    <property type="component" value="Unassembled WGS sequence"/>
</dbReference>
<dbReference type="PANTHER" id="PTHR33515:SF1">
    <property type="entry name" value="RIBOSOME-BINDING FACTOR A, CHLOROPLASTIC-RELATED"/>
    <property type="match status" value="1"/>
</dbReference>
<dbReference type="GO" id="GO:0043024">
    <property type="term" value="F:ribosomal small subunit binding"/>
    <property type="evidence" value="ECO:0007669"/>
    <property type="project" value="TreeGrafter"/>
</dbReference>
<evidence type="ECO:0000256" key="2">
    <source>
        <dbReference type="HAMAP-Rule" id="MF_00003"/>
    </source>
</evidence>
<evidence type="ECO:0000256" key="1">
    <source>
        <dbReference type="ARBA" id="ARBA00022517"/>
    </source>
</evidence>
<sequence length="112" mass="12951">MSNNRRERVAEEIKKIVSEAVRTEINDPKLGMMTVTDVEMTQELEVATIYFTTLNENKEDAEEVLNKAKGLIRSEVAKEIRLRKAPEIVFKHDNSIEYGSRIESLLNEIRDK</sequence>
<evidence type="ECO:0000313" key="3">
    <source>
        <dbReference type="EMBL" id="HJE19654.1"/>
    </source>
</evidence>
<gene>
    <name evidence="2 3" type="primary">rbfA</name>
    <name evidence="3" type="ORF">K8V35_04810</name>
    <name evidence="4" type="ORF">SAMN05192557_0195</name>
</gene>
<reference evidence="3" key="2">
    <citation type="journal article" date="2021" name="PeerJ">
        <title>Extensive microbial diversity within the chicken gut microbiome revealed by metagenomics and culture.</title>
        <authorList>
            <person name="Gilroy R."/>
            <person name="Ravi A."/>
            <person name="Getino M."/>
            <person name="Pursley I."/>
            <person name="Horton D.L."/>
            <person name="Alikhan N.F."/>
            <person name="Baker D."/>
            <person name="Gharbi K."/>
            <person name="Hall N."/>
            <person name="Watson M."/>
            <person name="Adriaenssens E.M."/>
            <person name="Foster-Nyarko E."/>
            <person name="Jarju S."/>
            <person name="Secka A."/>
            <person name="Antonio M."/>
            <person name="Oren A."/>
            <person name="Chaudhuri R.R."/>
            <person name="La Ragione R."/>
            <person name="Hildebrand F."/>
            <person name="Pallen M.J."/>
        </authorList>
    </citation>
    <scope>NUCLEOTIDE SEQUENCE</scope>
    <source>
        <strain evidence="3">6019</strain>
    </source>
</reference>
<dbReference type="Gene3D" id="3.30.300.20">
    <property type="match status" value="1"/>
</dbReference>
<comment type="subcellular location">
    <subcellularLocation>
        <location evidence="2">Cytoplasm</location>
    </subcellularLocation>
</comment>
<dbReference type="InterPro" id="IPR015946">
    <property type="entry name" value="KH_dom-like_a/b"/>
</dbReference>
<dbReference type="SUPFAM" id="SSF89919">
    <property type="entry name" value="Ribosome-binding factor A, RbfA"/>
    <property type="match status" value="1"/>
</dbReference>
<evidence type="ECO:0000313" key="5">
    <source>
        <dbReference type="Proteomes" id="UP000243605"/>
    </source>
</evidence>
<dbReference type="InterPro" id="IPR020053">
    <property type="entry name" value="Ribosome-bd_factorA_CS"/>
</dbReference>
<protein>
    <recommendedName>
        <fullName evidence="2">Ribosome-binding factor A</fullName>
    </recommendedName>
</protein>
<dbReference type="AlphaFoldDB" id="A0A662Z2U4"/>
<dbReference type="EMBL" id="FOIT01000001">
    <property type="protein sequence ID" value="SEV81903.1"/>
    <property type="molecule type" value="Genomic_DNA"/>
</dbReference>
<reference evidence="4 5" key="1">
    <citation type="submission" date="2016-10" db="EMBL/GenBank/DDBJ databases">
        <authorList>
            <person name="Varghese N."/>
            <person name="Submissions S."/>
        </authorList>
    </citation>
    <scope>NUCLEOTIDE SEQUENCE [LARGE SCALE GENOMIC DNA]</scope>
    <source>
        <strain evidence="4 5">IBRC-M10081</strain>
    </source>
</reference>
<dbReference type="EMBL" id="DYYI01000052">
    <property type="protein sequence ID" value="HJE19654.1"/>
    <property type="molecule type" value="Genomic_DNA"/>
</dbReference>
<organism evidence="4 5">
    <name type="scientific">Aliicoccus persicus</name>
    <dbReference type="NCBI Taxonomy" id="930138"/>
    <lineage>
        <taxon>Bacteria</taxon>
        <taxon>Bacillati</taxon>
        <taxon>Bacillota</taxon>
        <taxon>Bacilli</taxon>
        <taxon>Bacillales</taxon>
        <taxon>Staphylococcaceae</taxon>
        <taxon>Aliicoccus</taxon>
    </lineage>
</organism>
<accession>A0A662Z2U4</accession>
<proteinExistence type="inferred from homology"/>
<dbReference type="InterPro" id="IPR000238">
    <property type="entry name" value="RbfA"/>
</dbReference>